<comment type="similarity">
    <text evidence="2 15">Belongs to the cation transport ATPase (P-type) (TC 3.A.3) family. Type IB subfamily.</text>
</comment>
<dbReference type="PRINTS" id="PR00119">
    <property type="entry name" value="CATATPASE"/>
</dbReference>
<organism evidence="18 19">
    <name type="scientific">Alkalibacterium subtropicum</name>
    <dbReference type="NCBI Taxonomy" id="753702"/>
    <lineage>
        <taxon>Bacteria</taxon>
        <taxon>Bacillati</taxon>
        <taxon>Bacillota</taxon>
        <taxon>Bacilli</taxon>
        <taxon>Lactobacillales</taxon>
        <taxon>Carnobacteriaceae</taxon>
        <taxon>Alkalibacterium</taxon>
    </lineage>
</organism>
<dbReference type="InterPro" id="IPR023299">
    <property type="entry name" value="ATPase_P-typ_cyto_dom_N"/>
</dbReference>
<dbReference type="Proteomes" id="UP000199612">
    <property type="component" value="Unassembled WGS sequence"/>
</dbReference>
<dbReference type="GO" id="GO:0005886">
    <property type="term" value="C:plasma membrane"/>
    <property type="evidence" value="ECO:0007669"/>
    <property type="project" value="UniProtKB-SubCell"/>
</dbReference>
<feature type="transmembrane region" description="Helical" evidence="15">
    <location>
        <begin position="188"/>
        <end position="205"/>
    </location>
</feature>
<comment type="catalytic activity">
    <reaction evidence="14">
        <text>Cu(+)(in) + ATP + H2O = Cu(+)(out) + ADP + phosphate + H(+)</text>
        <dbReference type="Rhea" id="RHEA:25792"/>
        <dbReference type="ChEBI" id="CHEBI:15377"/>
        <dbReference type="ChEBI" id="CHEBI:15378"/>
        <dbReference type="ChEBI" id="CHEBI:30616"/>
        <dbReference type="ChEBI" id="CHEBI:43474"/>
        <dbReference type="ChEBI" id="CHEBI:49552"/>
        <dbReference type="ChEBI" id="CHEBI:456216"/>
        <dbReference type="EC" id="7.2.2.8"/>
    </reaction>
</comment>
<dbReference type="InterPro" id="IPR018303">
    <property type="entry name" value="ATPase_P-typ_P_site"/>
</dbReference>
<feature type="region of interest" description="Disordered" evidence="16">
    <location>
        <begin position="28"/>
        <end position="84"/>
    </location>
</feature>
<keyword evidence="9 15" id="KW-0067">ATP-binding</keyword>
<keyword evidence="7 15" id="KW-0547">Nucleotide-binding</keyword>
<dbReference type="GO" id="GO:0140581">
    <property type="term" value="F:P-type monovalent copper transporter activity"/>
    <property type="evidence" value="ECO:0007669"/>
    <property type="project" value="UniProtKB-EC"/>
</dbReference>
<feature type="transmembrane region" description="Helical" evidence="15">
    <location>
        <begin position="161"/>
        <end position="182"/>
    </location>
</feature>
<keyword evidence="13 15" id="KW-0472">Membrane</keyword>
<feature type="transmembrane region" description="Helical" evidence="15">
    <location>
        <begin position="680"/>
        <end position="702"/>
    </location>
</feature>
<evidence type="ECO:0000256" key="12">
    <source>
        <dbReference type="ARBA" id="ARBA00023008"/>
    </source>
</evidence>
<dbReference type="SUPFAM" id="SSF56784">
    <property type="entry name" value="HAD-like"/>
    <property type="match status" value="1"/>
</dbReference>
<protein>
    <recommendedName>
        <fullName evidence="3">P-type Cu(+) transporter</fullName>
        <ecNumber evidence="3">7.2.2.8</ecNumber>
    </recommendedName>
</protein>
<dbReference type="NCBIfam" id="TIGR01525">
    <property type="entry name" value="ATPase-IB_hvy"/>
    <property type="match status" value="1"/>
</dbReference>
<dbReference type="Gene3D" id="3.40.1110.10">
    <property type="entry name" value="Calcium-transporting ATPase, cytoplasmic domain N"/>
    <property type="match status" value="1"/>
</dbReference>
<keyword evidence="19" id="KW-1185">Reference proteome</keyword>
<feature type="transmembrane region" description="Helical" evidence="15">
    <location>
        <begin position="343"/>
        <end position="361"/>
    </location>
</feature>
<keyword evidence="6 15" id="KW-0479">Metal-binding</keyword>
<dbReference type="InterPro" id="IPR044492">
    <property type="entry name" value="P_typ_ATPase_HD_dom"/>
</dbReference>
<evidence type="ECO:0000256" key="13">
    <source>
        <dbReference type="ARBA" id="ARBA00023136"/>
    </source>
</evidence>
<dbReference type="SFLD" id="SFLDG00002">
    <property type="entry name" value="C1.7:_P-type_atpase_like"/>
    <property type="match status" value="1"/>
</dbReference>
<evidence type="ECO:0000256" key="5">
    <source>
        <dbReference type="ARBA" id="ARBA00022692"/>
    </source>
</evidence>
<evidence type="ECO:0000256" key="14">
    <source>
        <dbReference type="ARBA" id="ARBA00049289"/>
    </source>
</evidence>
<dbReference type="SUPFAM" id="SSF81665">
    <property type="entry name" value="Calcium ATPase, transmembrane domain M"/>
    <property type="match status" value="1"/>
</dbReference>
<dbReference type="InterPro" id="IPR001757">
    <property type="entry name" value="P_typ_ATPase"/>
</dbReference>
<feature type="domain" description="P-type ATPase A" evidence="17">
    <location>
        <begin position="223"/>
        <end position="323"/>
    </location>
</feature>
<keyword evidence="10" id="KW-1278">Translocase</keyword>
<evidence type="ECO:0000256" key="6">
    <source>
        <dbReference type="ARBA" id="ARBA00022723"/>
    </source>
</evidence>
<dbReference type="NCBIfam" id="TIGR01494">
    <property type="entry name" value="ATPase_P-type"/>
    <property type="match status" value="1"/>
</dbReference>
<feature type="transmembrane region" description="Helical" evidence="15">
    <location>
        <begin position="373"/>
        <end position="400"/>
    </location>
</feature>
<keyword evidence="8" id="KW-0187">Copper transport</keyword>
<dbReference type="AlphaFoldDB" id="A0A1I1KMH7"/>
<dbReference type="GO" id="GO:0055070">
    <property type="term" value="P:copper ion homeostasis"/>
    <property type="evidence" value="ECO:0007669"/>
    <property type="project" value="TreeGrafter"/>
</dbReference>
<dbReference type="InterPro" id="IPR023298">
    <property type="entry name" value="ATPase_P-typ_TM_dom_sf"/>
</dbReference>
<dbReference type="PROSITE" id="PS00154">
    <property type="entry name" value="ATPASE_E1_E2"/>
    <property type="match status" value="1"/>
</dbReference>
<dbReference type="GO" id="GO:0043682">
    <property type="term" value="F:P-type divalent copper transporter activity"/>
    <property type="evidence" value="ECO:0007669"/>
    <property type="project" value="TreeGrafter"/>
</dbReference>
<keyword evidence="11 15" id="KW-1133">Transmembrane helix</keyword>
<dbReference type="PRINTS" id="PR00120">
    <property type="entry name" value="HATPASE"/>
</dbReference>
<keyword evidence="8" id="KW-0406">Ion transport</keyword>
<dbReference type="InterPro" id="IPR027256">
    <property type="entry name" value="P-typ_ATPase_IB"/>
</dbReference>
<dbReference type="NCBIfam" id="TIGR01511">
    <property type="entry name" value="ATPase-IB1_Cu"/>
    <property type="match status" value="1"/>
</dbReference>
<dbReference type="EC" id="7.2.2.8" evidence="3"/>
<dbReference type="EMBL" id="FOLT01000012">
    <property type="protein sequence ID" value="SFC59323.1"/>
    <property type="molecule type" value="Genomic_DNA"/>
</dbReference>
<evidence type="ECO:0000256" key="9">
    <source>
        <dbReference type="ARBA" id="ARBA00022840"/>
    </source>
</evidence>
<reference evidence="19" key="1">
    <citation type="submission" date="2016-10" db="EMBL/GenBank/DDBJ databases">
        <authorList>
            <person name="Varghese N."/>
            <person name="Submissions S."/>
        </authorList>
    </citation>
    <scope>NUCLEOTIDE SEQUENCE [LARGE SCALE GENOMIC DNA]</scope>
    <source>
        <strain evidence="19">DSM 23664</strain>
    </source>
</reference>
<dbReference type="SFLD" id="SFLDS00003">
    <property type="entry name" value="Haloacid_Dehalogenase"/>
    <property type="match status" value="1"/>
</dbReference>
<evidence type="ECO:0000313" key="19">
    <source>
        <dbReference type="Proteomes" id="UP000199612"/>
    </source>
</evidence>
<accession>A0A1I1KMH7</accession>
<dbReference type="FunFam" id="2.70.150.10:FF:000020">
    <property type="entry name" value="Copper-exporting P-type ATPase A"/>
    <property type="match status" value="1"/>
</dbReference>
<dbReference type="GO" id="GO:0005507">
    <property type="term" value="F:copper ion binding"/>
    <property type="evidence" value="ECO:0007669"/>
    <property type="project" value="TreeGrafter"/>
</dbReference>
<dbReference type="SUPFAM" id="SSF81653">
    <property type="entry name" value="Calcium ATPase, transduction domain A"/>
    <property type="match status" value="1"/>
</dbReference>
<dbReference type="PANTHER" id="PTHR43520:SF8">
    <property type="entry name" value="P-TYPE CU(+) TRANSPORTER"/>
    <property type="match status" value="1"/>
</dbReference>
<dbReference type="Pfam" id="PF00122">
    <property type="entry name" value="E1-E2_ATPase"/>
    <property type="match status" value="1"/>
</dbReference>
<dbReference type="SFLD" id="SFLDF00027">
    <property type="entry name" value="p-type_atpase"/>
    <property type="match status" value="1"/>
</dbReference>
<keyword evidence="8" id="KW-0813">Transport</keyword>
<evidence type="ECO:0000256" key="1">
    <source>
        <dbReference type="ARBA" id="ARBA00004651"/>
    </source>
</evidence>
<dbReference type="GO" id="GO:0016887">
    <property type="term" value="F:ATP hydrolysis activity"/>
    <property type="evidence" value="ECO:0007669"/>
    <property type="project" value="InterPro"/>
</dbReference>
<dbReference type="InterPro" id="IPR036412">
    <property type="entry name" value="HAD-like_sf"/>
</dbReference>
<keyword evidence="5 15" id="KW-0812">Transmembrane</keyword>
<dbReference type="InterPro" id="IPR023214">
    <property type="entry name" value="HAD_sf"/>
</dbReference>
<evidence type="ECO:0000256" key="4">
    <source>
        <dbReference type="ARBA" id="ARBA00022475"/>
    </source>
</evidence>
<sequence>MTQKLMSGKLQLKITDVNKNLTIKGMSEMSEKQHTDHNEEQETQNRDPSSHSDHEDMKHEHHDSEGEGHHGHEAHGGHEGHHDHHAHMVEDFKKRFWISLAVSVPIAILAPMLQHLFGFEVSFPGSDLVLFALATFVFFYGGKPFLTGLKSEVLDDHTPGMMTLISLAITTSYVYSTLTTFFIEGSDFYFELATLIVVMLLGHWIEMRSQMGASKALEELINLMPNDAHKLDENGNTTEVSVEELHPGDKILVKSGEKVPLDGEILEGNSSIDESMLTGESVPVEKKEGQNVIGGSINGEGVLTVEVSKVGEETYLAQVVDMVRNAQAAKSRAQGFADTAAKWLFYVALGAGLLTMLYWVNVSDFEFALERTVTVLIIACPHALGLAMPLVSSVSTSIAAQKGLLIRNRTQFESARTIDKIVFDKTGTLTEGAFGVDAVIPADGTSEEDLLQLAYSVESQSDHPIAKGIVREGEEKNVQRLGVTDYNNLTGKGLEAKIDEDTVSVLSPGAMKEEGIAFDEDRYNELSQQGKTVIFVLKNKKLQGMIALSDIIRESSYKVIRELTEMGIDTVMITGDNQRVADGVGKELGLTEVIAEVLPDQKSEHIKRLQEDGSKQVAMVGDGINDAPALAAADIGIAIGAGTDVAIETADVILVNSDPRDVLNALNLSKATHRKNIQNLWWAAGYNIIAIPLAAGILYYQGIIITPAIGAAVMSLSTVIVAINARLLSMDDESDDEKEMKPAAESK</sequence>
<evidence type="ECO:0000259" key="17">
    <source>
        <dbReference type="Pfam" id="PF00122"/>
    </source>
</evidence>
<feature type="transmembrane region" description="Helical" evidence="15">
    <location>
        <begin position="129"/>
        <end position="149"/>
    </location>
</feature>
<dbReference type="Gene3D" id="2.70.150.10">
    <property type="entry name" value="Calcium-transporting ATPase, cytoplasmic transduction domain A"/>
    <property type="match status" value="1"/>
</dbReference>
<feature type="compositionally biased region" description="Basic and acidic residues" evidence="16">
    <location>
        <begin position="29"/>
        <end position="84"/>
    </location>
</feature>
<dbReference type="Pfam" id="PF00702">
    <property type="entry name" value="Hydrolase"/>
    <property type="match status" value="1"/>
</dbReference>
<evidence type="ECO:0000256" key="11">
    <source>
        <dbReference type="ARBA" id="ARBA00022989"/>
    </source>
</evidence>
<keyword evidence="12" id="KW-0186">Copper</keyword>
<dbReference type="PANTHER" id="PTHR43520">
    <property type="entry name" value="ATP7, ISOFORM B"/>
    <property type="match status" value="1"/>
</dbReference>
<comment type="subcellular location">
    <subcellularLocation>
        <location evidence="1">Cell membrane</location>
        <topology evidence="1">Multi-pass membrane protein</topology>
    </subcellularLocation>
</comment>
<keyword evidence="4 15" id="KW-1003">Cell membrane</keyword>
<evidence type="ECO:0000256" key="3">
    <source>
        <dbReference type="ARBA" id="ARBA00012517"/>
    </source>
</evidence>
<proteinExistence type="inferred from homology"/>
<evidence type="ECO:0000256" key="15">
    <source>
        <dbReference type="RuleBase" id="RU362081"/>
    </source>
</evidence>
<dbReference type="InterPro" id="IPR059000">
    <property type="entry name" value="ATPase_P-type_domA"/>
</dbReference>
<evidence type="ECO:0000256" key="2">
    <source>
        <dbReference type="ARBA" id="ARBA00006024"/>
    </source>
</evidence>
<evidence type="ECO:0000256" key="8">
    <source>
        <dbReference type="ARBA" id="ARBA00022796"/>
    </source>
</evidence>
<dbReference type="InterPro" id="IPR008250">
    <property type="entry name" value="ATPase_P-typ_transduc_dom_A_sf"/>
</dbReference>
<feature type="transmembrane region" description="Helical" evidence="15">
    <location>
        <begin position="708"/>
        <end position="728"/>
    </location>
</feature>
<evidence type="ECO:0000256" key="7">
    <source>
        <dbReference type="ARBA" id="ARBA00022741"/>
    </source>
</evidence>
<dbReference type="STRING" id="753702.SAMN04488102_11214"/>
<dbReference type="GO" id="GO:0005524">
    <property type="term" value="F:ATP binding"/>
    <property type="evidence" value="ECO:0007669"/>
    <property type="project" value="UniProtKB-UniRule"/>
</dbReference>
<feature type="transmembrane region" description="Helical" evidence="15">
    <location>
        <begin position="96"/>
        <end position="117"/>
    </location>
</feature>
<evidence type="ECO:0000256" key="16">
    <source>
        <dbReference type="SAM" id="MobiDB-lite"/>
    </source>
</evidence>
<dbReference type="Gene3D" id="3.40.50.1000">
    <property type="entry name" value="HAD superfamily/HAD-like"/>
    <property type="match status" value="1"/>
</dbReference>
<gene>
    <name evidence="18" type="ORF">SAMN04488102_11214</name>
</gene>
<evidence type="ECO:0000313" key="18">
    <source>
        <dbReference type="EMBL" id="SFC59323.1"/>
    </source>
</evidence>
<name>A0A1I1KMH7_9LACT</name>
<evidence type="ECO:0000256" key="10">
    <source>
        <dbReference type="ARBA" id="ARBA00022967"/>
    </source>
</evidence>